<dbReference type="AlphaFoldDB" id="A0A6H1TT50"/>
<organism evidence="1 2">
    <name type="scientific">Oxynema aestuarii AP17</name>
    <dbReference type="NCBI Taxonomy" id="2064643"/>
    <lineage>
        <taxon>Bacteria</taxon>
        <taxon>Bacillati</taxon>
        <taxon>Cyanobacteriota</taxon>
        <taxon>Cyanophyceae</taxon>
        <taxon>Oscillatoriophycideae</taxon>
        <taxon>Oscillatoriales</taxon>
        <taxon>Oscillatoriaceae</taxon>
        <taxon>Oxynema</taxon>
        <taxon>Oxynema aestuarii</taxon>
    </lineage>
</organism>
<keyword evidence="2" id="KW-1185">Reference proteome</keyword>
<dbReference type="PROSITE" id="PS51318">
    <property type="entry name" value="TAT"/>
    <property type="match status" value="1"/>
</dbReference>
<dbReference type="Proteomes" id="UP000500857">
    <property type="component" value="Chromosome"/>
</dbReference>
<dbReference type="KEGG" id="oxy:HCG48_03680"/>
<gene>
    <name evidence="1" type="ORF">HCG48_03680</name>
</gene>
<protein>
    <submittedName>
        <fullName evidence="1">Tat pathway signal protein</fullName>
    </submittedName>
</protein>
<dbReference type="EMBL" id="CP051167">
    <property type="protein sequence ID" value="QIZ69788.1"/>
    <property type="molecule type" value="Genomic_DNA"/>
</dbReference>
<accession>A0A6H1TT50</accession>
<sequence>MTLSRRQLNRMIVWGGASVVASKTCGIFFPKPAEAYSLDFPLSRFSANGVFRGLREYCGVQPLSGVLSSILQGNGNTNSEIPTDAARRIRIADQEFIRRNFTNNRTELAQNGSGVESSISRLWGRQKQESVGANVGFGFVQKFQDQYSDAKISGPTLCGIHNVQKVLADQRLTPPDIANLLLPTRSTFDDWGSWGGDTDGSVGRNPNVAFSQYNSLTGRVTSRYELVEPGPKGFGRVEFTVEGRNQPRRTILLTVRF</sequence>
<proteinExistence type="predicted"/>
<evidence type="ECO:0000313" key="1">
    <source>
        <dbReference type="EMBL" id="QIZ69788.1"/>
    </source>
</evidence>
<reference evidence="1 2" key="1">
    <citation type="submission" date="2020-04" db="EMBL/GenBank/DDBJ databases">
        <authorList>
            <person name="Basu S."/>
            <person name="Maruthanayagam V."/>
            <person name="Chakraborty S."/>
            <person name="Pramanik A."/>
            <person name="Mukherjee J."/>
            <person name="Brink B."/>
        </authorList>
    </citation>
    <scope>NUCLEOTIDE SEQUENCE [LARGE SCALE GENOMIC DNA]</scope>
    <source>
        <strain evidence="1 2">AP17</strain>
    </source>
</reference>
<dbReference type="InterPro" id="IPR006311">
    <property type="entry name" value="TAT_signal"/>
</dbReference>
<evidence type="ECO:0000313" key="2">
    <source>
        <dbReference type="Proteomes" id="UP000500857"/>
    </source>
</evidence>
<name>A0A6H1TT50_9CYAN</name>